<dbReference type="FunFam" id="3.30.1360.200:FF:000001">
    <property type="entry name" value="Protein translocase subunit SecD"/>
    <property type="match status" value="1"/>
</dbReference>
<dbReference type="GO" id="GO:0043952">
    <property type="term" value="P:protein transport by the Sec complex"/>
    <property type="evidence" value="ECO:0007669"/>
    <property type="project" value="UniProtKB-UniRule"/>
</dbReference>
<dbReference type="NCBIfam" id="TIGR00916">
    <property type="entry name" value="2A0604s01"/>
    <property type="match status" value="1"/>
</dbReference>
<dbReference type="Proteomes" id="UP000267342">
    <property type="component" value="Chromosome"/>
</dbReference>
<evidence type="ECO:0000256" key="7">
    <source>
        <dbReference type="ARBA" id="ARBA00023010"/>
    </source>
</evidence>
<keyword evidence="3 11" id="KW-1003">Cell membrane</keyword>
<feature type="transmembrane region" description="Helical" evidence="11">
    <location>
        <begin position="509"/>
        <end position="531"/>
    </location>
</feature>
<dbReference type="InterPro" id="IPR027398">
    <property type="entry name" value="SecD-TM"/>
</dbReference>
<evidence type="ECO:0000256" key="6">
    <source>
        <dbReference type="ARBA" id="ARBA00022989"/>
    </source>
</evidence>
<dbReference type="Pfam" id="PF21760">
    <property type="entry name" value="SecD_1st"/>
    <property type="match status" value="1"/>
</dbReference>
<dbReference type="PANTHER" id="PTHR30081">
    <property type="entry name" value="PROTEIN-EXPORT MEMBRANE PROTEIN SEC"/>
    <property type="match status" value="1"/>
</dbReference>
<keyword evidence="6 11" id="KW-1133">Transmembrane helix</keyword>
<evidence type="ECO:0000256" key="4">
    <source>
        <dbReference type="ARBA" id="ARBA00022692"/>
    </source>
</evidence>
<dbReference type="OrthoDB" id="9805019at2"/>
<dbReference type="Gene3D" id="3.30.70.3400">
    <property type="match status" value="2"/>
</dbReference>
<protein>
    <recommendedName>
        <fullName evidence="10 11">Protein translocase subunit SecD</fullName>
    </recommendedName>
</protein>
<feature type="domain" description="Protein export membrane protein SecD/SecF C-terminal" evidence="12">
    <location>
        <begin position="440"/>
        <end position="603"/>
    </location>
</feature>
<dbReference type="Pfam" id="PF02355">
    <property type="entry name" value="SecD_SecF_C"/>
    <property type="match status" value="1"/>
</dbReference>
<comment type="subcellular location">
    <subcellularLocation>
        <location evidence="1 11">Cell membrane</location>
        <topology evidence="1 11">Multi-pass membrane protein</topology>
    </subcellularLocation>
</comment>
<comment type="caution">
    <text evidence="11">Lacks conserved residue(s) required for the propagation of feature annotation.</text>
</comment>
<dbReference type="FunFam" id="1.20.1640.10:FF:000004">
    <property type="entry name" value="Protein translocase subunit SecD"/>
    <property type="match status" value="1"/>
</dbReference>
<dbReference type="Pfam" id="PF22599">
    <property type="entry name" value="SecDF_P1_head"/>
    <property type="match status" value="1"/>
</dbReference>
<evidence type="ECO:0000256" key="3">
    <source>
        <dbReference type="ARBA" id="ARBA00022475"/>
    </source>
</evidence>
<keyword evidence="5 11" id="KW-0653">Protein transport</keyword>
<evidence type="ECO:0000313" key="17">
    <source>
        <dbReference type="Proteomes" id="UP000267342"/>
    </source>
</evidence>
<feature type="transmembrane region" description="Helical" evidence="11">
    <location>
        <begin position="552"/>
        <end position="574"/>
    </location>
</feature>
<accession>A0A348HHJ4</accession>
<dbReference type="InterPro" id="IPR022813">
    <property type="entry name" value="SecD/SecF_arch_bac"/>
</dbReference>
<evidence type="ECO:0000256" key="2">
    <source>
        <dbReference type="ARBA" id="ARBA00022448"/>
    </source>
</evidence>
<dbReference type="KEGG" id="zpl:ZBT109_2365"/>
<dbReference type="InterPro" id="IPR001036">
    <property type="entry name" value="Acrflvin-R"/>
</dbReference>
<keyword evidence="17" id="KW-1185">Reference proteome</keyword>
<dbReference type="EMBL" id="AP018933">
    <property type="protein sequence ID" value="BBG31096.1"/>
    <property type="molecule type" value="Genomic_DNA"/>
</dbReference>
<keyword evidence="7 11" id="KW-0811">Translocation</keyword>
<comment type="function">
    <text evidence="11">Part of the Sec protein translocase complex. Interacts with the SecYEG preprotein conducting channel. SecDF uses the proton motive force (PMF) to complete protein translocation after the ATP-dependent function of SecA.</text>
</comment>
<dbReference type="SUPFAM" id="SSF82866">
    <property type="entry name" value="Multidrug efflux transporter AcrB transmembrane domain"/>
    <property type="match status" value="1"/>
</dbReference>
<keyword evidence="8 11" id="KW-0472">Membrane</keyword>
<evidence type="ECO:0000256" key="1">
    <source>
        <dbReference type="ARBA" id="ARBA00004651"/>
    </source>
</evidence>
<feature type="transmembrane region" description="Helical" evidence="11">
    <location>
        <begin position="481"/>
        <end position="503"/>
    </location>
</feature>
<keyword evidence="2 11" id="KW-0813">Transport</keyword>
<dbReference type="RefSeq" id="WP_027706353.1">
    <property type="nucleotide sequence ID" value="NZ_AP018933.1"/>
</dbReference>
<dbReference type="GO" id="GO:0065002">
    <property type="term" value="P:intracellular protein transmembrane transport"/>
    <property type="evidence" value="ECO:0007669"/>
    <property type="project" value="UniProtKB-UniRule"/>
</dbReference>
<dbReference type="InterPro" id="IPR048631">
    <property type="entry name" value="SecD_1st"/>
</dbReference>
<evidence type="ECO:0000259" key="15">
    <source>
        <dbReference type="Pfam" id="PF22599"/>
    </source>
</evidence>
<evidence type="ECO:0000256" key="9">
    <source>
        <dbReference type="ARBA" id="ARBA00060774"/>
    </source>
</evidence>
<comment type="similarity">
    <text evidence="9 11">Belongs to the SecD/SecF family. SecD subfamily.</text>
</comment>
<dbReference type="NCBIfam" id="TIGR01129">
    <property type="entry name" value="secD"/>
    <property type="match status" value="1"/>
</dbReference>
<evidence type="ECO:0000313" key="16">
    <source>
        <dbReference type="EMBL" id="BBG31096.1"/>
    </source>
</evidence>
<dbReference type="PANTHER" id="PTHR30081:SF1">
    <property type="entry name" value="PROTEIN TRANSLOCASE SUBUNIT SECD"/>
    <property type="match status" value="1"/>
</dbReference>
<dbReference type="PRINTS" id="PR00702">
    <property type="entry name" value="ACRIFLAVINRP"/>
</dbReference>
<dbReference type="GO" id="GO:0015450">
    <property type="term" value="F:protein-transporting ATPase activity"/>
    <property type="evidence" value="ECO:0007669"/>
    <property type="project" value="InterPro"/>
</dbReference>
<evidence type="ECO:0000256" key="5">
    <source>
        <dbReference type="ARBA" id="ARBA00022927"/>
    </source>
</evidence>
<evidence type="ECO:0000256" key="8">
    <source>
        <dbReference type="ARBA" id="ARBA00023136"/>
    </source>
</evidence>
<name>A0A348HHJ4_9GAMM</name>
<comment type="subunit">
    <text evidence="11">Forms a complex with SecF. Part of the essential Sec protein translocation apparatus which comprises SecA, SecYEG and auxiliary proteins SecDF-YajC and YidC.</text>
</comment>
<evidence type="ECO:0000259" key="12">
    <source>
        <dbReference type="Pfam" id="PF02355"/>
    </source>
</evidence>
<dbReference type="InterPro" id="IPR055344">
    <property type="entry name" value="SecD_SecF_C_bact"/>
</dbReference>
<gene>
    <name evidence="11" type="primary">secD</name>
    <name evidence="16" type="ORF">ZBT109_2365</name>
</gene>
<feature type="transmembrane region" description="Helical" evidence="11">
    <location>
        <begin position="580"/>
        <end position="603"/>
    </location>
</feature>
<organism evidence="16 17">
    <name type="scientific">Zymobacter palmae</name>
    <dbReference type="NCBI Taxonomy" id="33074"/>
    <lineage>
        <taxon>Bacteria</taxon>
        <taxon>Pseudomonadati</taxon>
        <taxon>Pseudomonadota</taxon>
        <taxon>Gammaproteobacteria</taxon>
        <taxon>Oceanospirillales</taxon>
        <taxon>Halomonadaceae</taxon>
        <taxon>Zymobacter group</taxon>
        <taxon>Zymobacter</taxon>
    </lineage>
</organism>
<dbReference type="Pfam" id="PF13721">
    <property type="entry name" value="SecD-TM1"/>
    <property type="match status" value="1"/>
</dbReference>
<feature type="domain" description="SecD export protein N-terminal TM" evidence="13">
    <location>
        <begin position="2"/>
        <end position="105"/>
    </location>
</feature>
<dbReference type="Gene3D" id="3.30.1360.200">
    <property type="match status" value="1"/>
</dbReference>
<keyword evidence="4 11" id="KW-0812">Transmembrane</keyword>
<dbReference type="InterPro" id="IPR048634">
    <property type="entry name" value="SecD_SecF_C"/>
</dbReference>
<dbReference type="FunFam" id="3.30.70.3400:FF:000003">
    <property type="entry name" value="Preprotein translocase subunit SecD"/>
    <property type="match status" value="1"/>
</dbReference>
<dbReference type="InterPro" id="IPR005791">
    <property type="entry name" value="SecD"/>
</dbReference>
<evidence type="ECO:0000259" key="13">
    <source>
        <dbReference type="Pfam" id="PF13721"/>
    </source>
</evidence>
<feature type="transmembrane region" description="Helical" evidence="11">
    <location>
        <begin position="457"/>
        <end position="474"/>
    </location>
</feature>
<sequence length="619" mass="67061">MLNRYPLWKYLLIAVVLIVGTIYALPNLYPEEPAVQISGQGETQLTRQDLDRAVAVLDQAGISVKRGEMSADNRSALIRLNSISQQAHAKELVDHELGDNYVTALNLADATPAWLRAVGGAPMSLGLDLRGGVHFMLDVDMPAAVDQRLNTHAGLIRQLLRDDNLRTLRNKVENGQIVMSFTSEDDLNQAKSLITSKFSDAQNYTFTTEQRGRGVALTMALKPSALQDLQNYAIEQNLTTLRNRVNELGVSEPTVQRVGDNRIMVELPGIQDTAAAKRVVGATANLEFRMAATQETSAADTEVIPFRNKTEHREAPLMRDVIVTGDQVSSASVGVDQNGRPSVSIQLDSAGGKEMSRATQNNVGNAMAVIYIEHKSDAVTDAEGDAQRHTRTERGIISLATIQSQLSDKFQITGLRSASEAQELSLLLRSGSLAAPIYFSEESTIGPSLGQQNIDRGIMSVGVALAMLIVFMILRYKGFGIIATLALIANLALLLALMSLMGATLTMPGIAGIVLALAMAVDGNVLIFERIREEQRTQLAPLQAIQAGYDRALTSIVDSQLTTLLVALILFKIGTGPVKGFAVTTAIGIITSVFTSVTLSRALTHLAYGYRRTLKRLWI</sequence>
<dbReference type="STRING" id="1123510.GCA_000620025_01912"/>
<reference evidence="16 17" key="1">
    <citation type="submission" date="2018-09" db="EMBL/GenBank/DDBJ databases">
        <title>Zymobacter palmae IAM14233 (=T109) whole genome analysis.</title>
        <authorList>
            <person name="Yanase H."/>
        </authorList>
    </citation>
    <scope>NUCLEOTIDE SEQUENCE [LARGE SCALE GENOMIC DNA]</scope>
    <source>
        <strain evidence="16 17">IAM14233</strain>
    </source>
</reference>
<dbReference type="GO" id="GO:0006605">
    <property type="term" value="P:protein targeting"/>
    <property type="evidence" value="ECO:0007669"/>
    <property type="project" value="UniProtKB-UniRule"/>
</dbReference>
<dbReference type="Gene3D" id="1.20.1640.10">
    <property type="entry name" value="Multidrug efflux transporter AcrB transmembrane domain"/>
    <property type="match status" value="1"/>
</dbReference>
<evidence type="ECO:0000256" key="10">
    <source>
        <dbReference type="ARBA" id="ARBA00068220"/>
    </source>
</evidence>
<dbReference type="GO" id="GO:0005886">
    <property type="term" value="C:plasma membrane"/>
    <property type="evidence" value="ECO:0007669"/>
    <property type="project" value="UniProtKB-SubCell"/>
</dbReference>
<feature type="domain" description="SecDF P1 head subdomain" evidence="15">
    <location>
        <begin position="304"/>
        <end position="435"/>
    </location>
</feature>
<dbReference type="HAMAP" id="MF_01463_B">
    <property type="entry name" value="SecD_B"/>
    <property type="match status" value="1"/>
</dbReference>
<dbReference type="AlphaFoldDB" id="A0A348HHJ4"/>
<dbReference type="InterPro" id="IPR054384">
    <property type="entry name" value="SecDF_P1_head"/>
</dbReference>
<feature type="domain" description="Protein translocase subunit SecDF P1" evidence="14">
    <location>
        <begin position="234"/>
        <end position="291"/>
    </location>
</feature>
<proteinExistence type="inferred from homology"/>
<evidence type="ECO:0000259" key="14">
    <source>
        <dbReference type="Pfam" id="PF21760"/>
    </source>
</evidence>
<evidence type="ECO:0000256" key="11">
    <source>
        <dbReference type="HAMAP-Rule" id="MF_01463"/>
    </source>
</evidence>